<accession>A0A4R4TED3</accession>
<evidence type="ECO:0000313" key="2">
    <source>
        <dbReference type="Proteomes" id="UP000295345"/>
    </source>
</evidence>
<gene>
    <name evidence="1" type="ORF">E1283_19680</name>
</gene>
<sequence length="98" mass="10551">MVIVAALDVSTPTSTVAARPIVACHWRLTLLGLLGALARRAEHDDHTEPEADVTVVTGLEGPVEFWTPVRCGYCRHAIVANDDHAVTCPWKPGKAVAR</sequence>
<protein>
    <submittedName>
        <fullName evidence="1">Uncharacterized protein</fullName>
    </submittedName>
</protein>
<evidence type="ECO:0000313" key="1">
    <source>
        <dbReference type="EMBL" id="TDC73253.1"/>
    </source>
</evidence>
<organism evidence="1 2">
    <name type="scientific">Streptomyces hainanensis</name>
    <dbReference type="NCBI Taxonomy" id="402648"/>
    <lineage>
        <taxon>Bacteria</taxon>
        <taxon>Bacillati</taxon>
        <taxon>Actinomycetota</taxon>
        <taxon>Actinomycetes</taxon>
        <taxon>Kitasatosporales</taxon>
        <taxon>Streptomycetaceae</taxon>
        <taxon>Streptomyces</taxon>
    </lineage>
</organism>
<dbReference type="AlphaFoldDB" id="A0A4R4TED3"/>
<dbReference type="EMBL" id="SMKI01000208">
    <property type="protein sequence ID" value="TDC73253.1"/>
    <property type="molecule type" value="Genomic_DNA"/>
</dbReference>
<name>A0A4R4TED3_9ACTN</name>
<proteinExistence type="predicted"/>
<dbReference type="Proteomes" id="UP000295345">
    <property type="component" value="Unassembled WGS sequence"/>
</dbReference>
<reference evidence="1 2" key="1">
    <citation type="submission" date="2019-03" db="EMBL/GenBank/DDBJ databases">
        <title>Draft genome sequences of novel Actinobacteria.</title>
        <authorList>
            <person name="Sahin N."/>
            <person name="Ay H."/>
            <person name="Saygin H."/>
        </authorList>
    </citation>
    <scope>NUCLEOTIDE SEQUENCE [LARGE SCALE GENOMIC DNA]</scope>
    <source>
        <strain evidence="1 2">DSM 41900</strain>
    </source>
</reference>
<comment type="caution">
    <text evidence="1">The sequence shown here is derived from an EMBL/GenBank/DDBJ whole genome shotgun (WGS) entry which is preliminary data.</text>
</comment>
<dbReference type="RefSeq" id="WP_132819412.1">
    <property type="nucleotide sequence ID" value="NZ_SMKI01000208.1"/>
</dbReference>
<keyword evidence="2" id="KW-1185">Reference proteome</keyword>